<dbReference type="Proteomes" id="UP000036334">
    <property type="component" value="Unassembled WGS sequence"/>
</dbReference>
<protein>
    <submittedName>
        <fullName evidence="9">Cytochrome P450</fullName>
    </submittedName>
</protein>
<dbReference type="OrthoDB" id="3455208at2"/>
<evidence type="ECO:0000256" key="3">
    <source>
        <dbReference type="ARBA" id="ARBA00022617"/>
    </source>
</evidence>
<dbReference type="EMBL" id="LDPR01000007">
    <property type="protein sequence ID" value="KLO36779.1"/>
    <property type="molecule type" value="Genomic_DNA"/>
</dbReference>
<dbReference type="GO" id="GO:0036199">
    <property type="term" value="F:cholest-4-en-3-one 26-monooxygenase activity"/>
    <property type="evidence" value="ECO:0007669"/>
    <property type="project" value="TreeGrafter"/>
</dbReference>
<accession>A0A0I9TUR1</accession>
<evidence type="ECO:0000256" key="4">
    <source>
        <dbReference type="ARBA" id="ARBA00022723"/>
    </source>
</evidence>
<dbReference type="GO" id="GO:0005506">
    <property type="term" value="F:iron ion binding"/>
    <property type="evidence" value="ECO:0007669"/>
    <property type="project" value="InterPro"/>
</dbReference>
<proteinExistence type="inferred from homology"/>
<dbReference type="PRINTS" id="PR00385">
    <property type="entry name" value="P450"/>
</dbReference>
<dbReference type="Pfam" id="PF00067">
    <property type="entry name" value="p450"/>
    <property type="match status" value="1"/>
</dbReference>
<evidence type="ECO:0000256" key="5">
    <source>
        <dbReference type="ARBA" id="ARBA00023002"/>
    </source>
</evidence>
<evidence type="ECO:0000256" key="8">
    <source>
        <dbReference type="RuleBase" id="RU000461"/>
    </source>
</evidence>
<dbReference type="RefSeq" id="WP_047314058.1">
    <property type="nucleotide sequence ID" value="NZ_LDPQ01000004.1"/>
</dbReference>
<reference evidence="9 10" key="1">
    <citation type="submission" date="2015-05" db="EMBL/GenBank/DDBJ databases">
        <title>Genome sequence of Mycobacterium haemophilum.</title>
        <authorList>
            <person name="Greninger A.L."/>
            <person name="Cunningham G."/>
            <person name="Miller S."/>
        </authorList>
    </citation>
    <scope>NUCLEOTIDE SEQUENCE [LARGE SCALE GENOMIC DNA]</scope>
    <source>
        <strain evidence="10">UC1</strain>
    </source>
</reference>
<evidence type="ECO:0000256" key="2">
    <source>
        <dbReference type="ARBA" id="ARBA00010617"/>
    </source>
</evidence>
<dbReference type="InterPro" id="IPR017972">
    <property type="entry name" value="Cyt_P450_CS"/>
</dbReference>
<dbReference type="GO" id="GO:0020037">
    <property type="term" value="F:heme binding"/>
    <property type="evidence" value="ECO:0007669"/>
    <property type="project" value="InterPro"/>
</dbReference>
<dbReference type="PRINTS" id="PR00359">
    <property type="entry name" value="BP450"/>
</dbReference>
<dbReference type="PANTHER" id="PTHR46696:SF4">
    <property type="entry name" value="BIOTIN BIOSYNTHESIS CYTOCHROME P450"/>
    <property type="match status" value="1"/>
</dbReference>
<sequence>MATASISNSNCPNVFEAELPSIAYEHIRNPDEAHQLIAQVREQSPIAIGPHGPEALTYELVQTVLRNEHFATPPGLGLDMQGITSGPVWDRAIEGILSLRGEQHLRLRRLVSKAFAPRAVTQMHSLSVKTITNLVDPVSRKGKCDVVSDIARQYPIPIICALLGTPAEDWQFFSDCIEGITKLFAWNVANDAPEIEKAWNALDAYIDAMVTDRRAAPADDLISDLIQAEDQGDRLTHDELLMLATNLLSAATHSMRNQLAAAVQVLCDHPDQWALLAQHPELAPAAVNEIMRYYPVIWAPFRQAIDDVELGGLRIPAGTLVMANTAAANRDPAVYDDPDHFDITREDSAPMLSFSWGAHFCLGSHLARIELSEALKVITQRMPNPSRCGPAPWKPIVGITGPTTLPIEFDPGY</sequence>
<evidence type="ECO:0000256" key="1">
    <source>
        <dbReference type="ARBA" id="ARBA00001971"/>
    </source>
</evidence>
<dbReference type="GO" id="GO:0008395">
    <property type="term" value="F:steroid hydroxylase activity"/>
    <property type="evidence" value="ECO:0007669"/>
    <property type="project" value="TreeGrafter"/>
</dbReference>
<keyword evidence="3 8" id="KW-0349">Heme</keyword>
<dbReference type="InterPro" id="IPR002397">
    <property type="entry name" value="Cyt_P450_B"/>
</dbReference>
<evidence type="ECO:0000256" key="7">
    <source>
        <dbReference type="ARBA" id="ARBA00023033"/>
    </source>
</evidence>
<dbReference type="PANTHER" id="PTHR46696">
    <property type="entry name" value="P450, PUTATIVE (EUROFUNG)-RELATED"/>
    <property type="match status" value="1"/>
</dbReference>
<dbReference type="PROSITE" id="PS00086">
    <property type="entry name" value="CYTOCHROME_P450"/>
    <property type="match status" value="1"/>
</dbReference>
<evidence type="ECO:0000256" key="6">
    <source>
        <dbReference type="ARBA" id="ARBA00023004"/>
    </source>
</evidence>
<gene>
    <name evidence="9" type="ORF">ABH38_10165</name>
</gene>
<dbReference type="SUPFAM" id="SSF48264">
    <property type="entry name" value="Cytochrome P450"/>
    <property type="match status" value="1"/>
</dbReference>
<dbReference type="InterPro" id="IPR001128">
    <property type="entry name" value="Cyt_P450"/>
</dbReference>
<comment type="caution">
    <text evidence="9">The sequence shown here is derived from an EMBL/GenBank/DDBJ whole genome shotgun (WGS) entry which is preliminary data.</text>
</comment>
<keyword evidence="4 8" id="KW-0479">Metal-binding</keyword>
<evidence type="ECO:0000313" key="10">
    <source>
        <dbReference type="Proteomes" id="UP000036334"/>
    </source>
</evidence>
<dbReference type="InterPro" id="IPR036396">
    <property type="entry name" value="Cyt_P450_sf"/>
</dbReference>
<comment type="similarity">
    <text evidence="2 8">Belongs to the cytochrome P450 family.</text>
</comment>
<comment type="cofactor">
    <cofactor evidence="1">
        <name>heme</name>
        <dbReference type="ChEBI" id="CHEBI:30413"/>
    </cofactor>
</comment>
<dbReference type="PATRIC" id="fig|29311.18.peg.3201"/>
<keyword evidence="6 8" id="KW-0408">Iron</keyword>
<evidence type="ECO:0000313" key="9">
    <source>
        <dbReference type="EMBL" id="KLO36779.1"/>
    </source>
</evidence>
<dbReference type="AlphaFoldDB" id="A0A0I9TUR1"/>
<keyword evidence="5 8" id="KW-0560">Oxidoreductase</keyword>
<dbReference type="Gene3D" id="1.10.630.10">
    <property type="entry name" value="Cytochrome P450"/>
    <property type="match status" value="1"/>
</dbReference>
<keyword evidence="10" id="KW-1185">Reference proteome</keyword>
<keyword evidence="7 8" id="KW-0503">Monooxygenase</keyword>
<name>A0A0I9TUR1_9MYCO</name>
<organism evidence="9 10">
    <name type="scientific">Mycobacterium haemophilum</name>
    <dbReference type="NCBI Taxonomy" id="29311"/>
    <lineage>
        <taxon>Bacteria</taxon>
        <taxon>Bacillati</taxon>
        <taxon>Actinomycetota</taxon>
        <taxon>Actinomycetes</taxon>
        <taxon>Mycobacteriales</taxon>
        <taxon>Mycobacteriaceae</taxon>
        <taxon>Mycobacterium</taxon>
    </lineage>
</organism>
<dbReference type="GO" id="GO:0006707">
    <property type="term" value="P:cholesterol catabolic process"/>
    <property type="evidence" value="ECO:0007669"/>
    <property type="project" value="TreeGrafter"/>
</dbReference>
<dbReference type="FunFam" id="1.10.630.10:FF:000018">
    <property type="entry name" value="Cytochrome P450 monooxygenase"/>
    <property type="match status" value="1"/>
</dbReference>